<dbReference type="Proteomes" id="UP001153737">
    <property type="component" value="Chromosome 1"/>
</dbReference>
<keyword evidence="1" id="KW-0472">Membrane</keyword>
<evidence type="ECO:0000313" key="3">
    <source>
        <dbReference type="EMBL" id="CAG9813650.1"/>
    </source>
</evidence>
<proteinExistence type="predicted"/>
<feature type="domain" description="SAYSvFN" evidence="2">
    <location>
        <begin position="98"/>
        <end position="166"/>
    </location>
</feature>
<organism evidence="3 4">
    <name type="scientific">Phaedon cochleariae</name>
    <name type="common">Mustard beetle</name>
    <dbReference type="NCBI Taxonomy" id="80249"/>
    <lineage>
        <taxon>Eukaryota</taxon>
        <taxon>Metazoa</taxon>
        <taxon>Ecdysozoa</taxon>
        <taxon>Arthropoda</taxon>
        <taxon>Hexapoda</taxon>
        <taxon>Insecta</taxon>
        <taxon>Pterygota</taxon>
        <taxon>Neoptera</taxon>
        <taxon>Endopterygota</taxon>
        <taxon>Coleoptera</taxon>
        <taxon>Polyphaga</taxon>
        <taxon>Cucujiformia</taxon>
        <taxon>Chrysomeloidea</taxon>
        <taxon>Chrysomelidae</taxon>
        <taxon>Chrysomelinae</taxon>
        <taxon>Chrysomelini</taxon>
        <taxon>Phaedon</taxon>
    </lineage>
</organism>
<dbReference type="Pfam" id="PF10260">
    <property type="entry name" value="SAYSvFN"/>
    <property type="match status" value="1"/>
</dbReference>
<dbReference type="AlphaFoldDB" id="A0A9N9SBP7"/>
<dbReference type="InterPro" id="IPR019387">
    <property type="entry name" value="SAYSvFN_dom"/>
</dbReference>
<reference evidence="3" key="1">
    <citation type="submission" date="2022-01" db="EMBL/GenBank/DDBJ databases">
        <authorList>
            <person name="King R."/>
        </authorList>
    </citation>
    <scope>NUCLEOTIDE SEQUENCE</scope>
</reference>
<sequence>MSNIERKLAEYRAKKRTKSTPASGFWKSLFTKSDNKIADQDAKENLLGESSTNEKFVDTVDSTFDDGEIDTLSLNSDIDDSSIDCCTYTDIIYYSLCFLLWAIVWAIFIKLQFGTVYFIVSGLVGIYLNTRTRPKERGEVSAYSVFNKDCKSIDGTLKAEQFEREIRYGAGSMH</sequence>
<protein>
    <recommendedName>
        <fullName evidence="2">SAYSvFN domain-containing protein</fullName>
    </recommendedName>
</protein>
<dbReference type="PANTHER" id="PTHR13527:SF0">
    <property type="entry name" value="SAYSVFN DOMAIN-CONTAINING PROTEIN 1"/>
    <property type="match status" value="1"/>
</dbReference>
<name>A0A9N9SBP7_PHACE</name>
<feature type="transmembrane region" description="Helical" evidence="1">
    <location>
        <begin position="91"/>
        <end position="108"/>
    </location>
</feature>
<evidence type="ECO:0000256" key="1">
    <source>
        <dbReference type="SAM" id="Phobius"/>
    </source>
</evidence>
<dbReference type="InterPro" id="IPR039159">
    <property type="entry name" value="SAYSD1"/>
</dbReference>
<dbReference type="OrthoDB" id="71310at2759"/>
<dbReference type="PANTHER" id="PTHR13527">
    <property type="entry name" value="SAYSVFN DOMAIN-CONTAINING PROTEIN 1"/>
    <property type="match status" value="1"/>
</dbReference>
<reference evidence="3" key="2">
    <citation type="submission" date="2022-10" db="EMBL/GenBank/DDBJ databases">
        <authorList>
            <consortium name="ENA_rothamsted_submissions"/>
            <consortium name="culmorum"/>
            <person name="King R."/>
        </authorList>
    </citation>
    <scope>NUCLEOTIDE SEQUENCE</scope>
</reference>
<dbReference type="EMBL" id="OU896707">
    <property type="protein sequence ID" value="CAG9813650.1"/>
    <property type="molecule type" value="Genomic_DNA"/>
</dbReference>
<feature type="transmembrane region" description="Helical" evidence="1">
    <location>
        <begin position="114"/>
        <end position="130"/>
    </location>
</feature>
<accession>A0A9N9SBP7</accession>
<evidence type="ECO:0000313" key="4">
    <source>
        <dbReference type="Proteomes" id="UP001153737"/>
    </source>
</evidence>
<evidence type="ECO:0000259" key="2">
    <source>
        <dbReference type="Pfam" id="PF10260"/>
    </source>
</evidence>
<keyword evidence="1" id="KW-0812">Transmembrane</keyword>
<keyword evidence="1" id="KW-1133">Transmembrane helix</keyword>
<keyword evidence="4" id="KW-1185">Reference proteome</keyword>
<gene>
    <name evidence="3" type="ORF">PHAECO_LOCUS1426</name>
</gene>